<dbReference type="EMBL" id="CXST01000004">
    <property type="protein sequence ID" value="CTQ46702.1"/>
    <property type="molecule type" value="Genomic_DNA"/>
</dbReference>
<keyword evidence="7" id="KW-1185">Reference proteome</keyword>
<dbReference type="PRINTS" id="PR00039">
    <property type="entry name" value="HTHLYSR"/>
</dbReference>
<evidence type="ECO:0000256" key="3">
    <source>
        <dbReference type="ARBA" id="ARBA00023125"/>
    </source>
</evidence>
<dbReference type="PANTHER" id="PTHR30537">
    <property type="entry name" value="HTH-TYPE TRANSCRIPTIONAL REGULATOR"/>
    <property type="match status" value="1"/>
</dbReference>
<name>A0A0M6Y9E2_9HYPH</name>
<evidence type="ECO:0000256" key="1">
    <source>
        <dbReference type="ARBA" id="ARBA00009437"/>
    </source>
</evidence>
<evidence type="ECO:0000256" key="2">
    <source>
        <dbReference type="ARBA" id="ARBA00023015"/>
    </source>
</evidence>
<dbReference type="SUPFAM" id="SSF53850">
    <property type="entry name" value="Periplasmic binding protein-like II"/>
    <property type="match status" value="1"/>
</dbReference>
<keyword evidence="3" id="KW-0238">DNA-binding</keyword>
<organism evidence="6 7">
    <name type="scientific">Roseibium aggregatum</name>
    <dbReference type="NCBI Taxonomy" id="187304"/>
    <lineage>
        <taxon>Bacteria</taxon>
        <taxon>Pseudomonadati</taxon>
        <taxon>Pseudomonadota</taxon>
        <taxon>Alphaproteobacteria</taxon>
        <taxon>Hyphomicrobiales</taxon>
        <taxon>Stappiaceae</taxon>
        <taxon>Roseibium</taxon>
    </lineage>
</organism>
<dbReference type="PANTHER" id="PTHR30537:SF74">
    <property type="entry name" value="HTH-TYPE TRANSCRIPTIONAL REGULATOR TRPI"/>
    <property type="match status" value="1"/>
</dbReference>
<dbReference type="Pfam" id="PF00126">
    <property type="entry name" value="HTH_1"/>
    <property type="match status" value="1"/>
</dbReference>
<protein>
    <submittedName>
        <fullName evidence="6">Gcv operon activator</fullName>
    </submittedName>
</protein>
<evidence type="ECO:0000259" key="5">
    <source>
        <dbReference type="PROSITE" id="PS50931"/>
    </source>
</evidence>
<dbReference type="AlphaFoldDB" id="A0A0M6Y9E2"/>
<dbReference type="Gene3D" id="3.40.190.10">
    <property type="entry name" value="Periplasmic binding protein-like II"/>
    <property type="match status" value="2"/>
</dbReference>
<dbReference type="Proteomes" id="UP000048926">
    <property type="component" value="Unassembled WGS sequence"/>
</dbReference>
<sequence>MNERDELQNRLLLNAQLLHAIAEEGNFSRAAVAVGLEQSAVSHRIKSLEAALGIRLFERTTRRIVPTEAGRIVCDAAQRCQEIWGSALSRIADVKTSRTIRLSVSSSVAMKWIVPALQRAQEAGLDLVVDVEDRLVDLHAGEAQAAIRYGTGPYPGFHAEALMTAQLVPVARPGLLKGQMVPGKGAPALLADRSGGADGTGFSWTDYFKGHNWPESPPKPAASFARADLAIQAAISGMGVALGRTLLIENDIEAGFLEVVGKPVASKAKYWLVTTAAYADTEGYSDLRAWIGTEIEIARDQNRMLISHA</sequence>
<dbReference type="Gene3D" id="1.10.10.10">
    <property type="entry name" value="Winged helix-like DNA-binding domain superfamily/Winged helix DNA-binding domain"/>
    <property type="match status" value="1"/>
</dbReference>
<reference evidence="7" key="1">
    <citation type="submission" date="2015-07" db="EMBL/GenBank/DDBJ databases">
        <authorList>
            <person name="Rodrigo-Torres Lidia"/>
            <person name="Arahal R.David."/>
        </authorList>
    </citation>
    <scope>NUCLEOTIDE SEQUENCE [LARGE SCALE GENOMIC DNA]</scope>
    <source>
        <strain evidence="7">CECT 4801</strain>
    </source>
</reference>
<dbReference type="InterPro" id="IPR036388">
    <property type="entry name" value="WH-like_DNA-bd_sf"/>
</dbReference>
<dbReference type="GO" id="GO:0043565">
    <property type="term" value="F:sequence-specific DNA binding"/>
    <property type="evidence" value="ECO:0007669"/>
    <property type="project" value="TreeGrafter"/>
</dbReference>
<dbReference type="InterPro" id="IPR000847">
    <property type="entry name" value="LysR_HTH_N"/>
</dbReference>
<keyword evidence="4" id="KW-0804">Transcription</keyword>
<dbReference type="OrthoDB" id="7282659at2"/>
<dbReference type="SUPFAM" id="SSF46785">
    <property type="entry name" value="Winged helix' DNA-binding domain"/>
    <property type="match status" value="1"/>
</dbReference>
<dbReference type="InterPro" id="IPR058163">
    <property type="entry name" value="LysR-type_TF_proteobact-type"/>
</dbReference>
<dbReference type="RefSeq" id="WP_055660729.1">
    <property type="nucleotide sequence ID" value="NZ_CXST01000004.1"/>
</dbReference>
<dbReference type="PROSITE" id="PS50931">
    <property type="entry name" value="HTH_LYSR"/>
    <property type="match status" value="1"/>
</dbReference>
<evidence type="ECO:0000256" key="4">
    <source>
        <dbReference type="ARBA" id="ARBA00023163"/>
    </source>
</evidence>
<evidence type="ECO:0000313" key="7">
    <source>
        <dbReference type="Proteomes" id="UP000048926"/>
    </source>
</evidence>
<dbReference type="FunFam" id="1.10.10.10:FF:000001">
    <property type="entry name" value="LysR family transcriptional regulator"/>
    <property type="match status" value="1"/>
</dbReference>
<dbReference type="InterPro" id="IPR005119">
    <property type="entry name" value="LysR_subst-bd"/>
</dbReference>
<dbReference type="InterPro" id="IPR036390">
    <property type="entry name" value="WH_DNA-bd_sf"/>
</dbReference>
<keyword evidence="2" id="KW-0805">Transcription regulation</keyword>
<comment type="similarity">
    <text evidence="1">Belongs to the LysR transcriptional regulatory family.</text>
</comment>
<accession>A0A0M6Y9E2</accession>
<dbReference type="Pfam" id="PF03466">
    <property type="entry name" value="LysR_substrate"/>
    <property type="match status" value="1"/>
</dbReference>
<gene>
    <name evidence="6" type="primary">gcvA_16</name>
    <name evidence="6" type="ORF">LAL4801_05161</name>
</gene>
<dbReference type="GO" id="GO:0006351">
    <property type="term" value="P:DNA-templated transcription"/>
    <property type="evidence" value="ECO:0007669"/>
    <property type="project" value="TreeGrafter"/>
</dbReference>
<feature type="domain" description="HTH lysR-type" evidence="5">
    <location>
        <begin position="16"/>
        <end position="67"/>
    </location>
</feature>
<evidence type="ECO:0000313" key="6">
    <source>
        <dbReference type="EMBL" id="CTQ46702.1"/>
    </source>
</evidence>
<dbReference type="GO" id="GO:0003700">
    <property type="term" value="F:DNA-binding transcription factor activity"/>
    <property type="evidence" value="ECO:0007669"/>
    <property type="project" value="InterPro"/>
</dbReference>
<proteinExistence type="inferred from homology"/>